<protein>
    <recommendedName>
        <fullName evidence="5">BAG family molecular chaperone regulator 8, chloroplastic</fullName>
    </recommendedName>
</protein>
<feature type="compositionally biased region" description="Basic and acidic residues" evidence="2">
    <location>
        <begin position="431"/>
        <end position="447"/>
    </location>
</feature>
<keyword evidence="1" id="KW-0143">Chaperone</keyword>
<evidence type="ECO:0000313" key="4">
    <source>
        <dbReference type="Proteomes" id="UP000594263"/>
    </source>
</evidence>
<evidence type="ECO:0000256" key="1">
    <source>
        <dbReference type="ARBA" id="ARBA00023186"/>
    </source>
</evidence>
<feature type="compositionally biased region" description="Acidic residues" evidence="2">
    <location>
        <begin position="271"/>
        <end position="289"/>
    </location>
</feature>
<feature type="region of interest" description="Disordered" evidence="2">
    <location>
        <begin position="266"/>
        <end position="299"/>
    </location>
</feature>
<evidence type="ECO:0000256" key="2">
    <source>
        <dbReference type="SAM" id="MobiDB-lite"/>
    </source>
</evidence>
<name>A0A7N0RF50_KALFE</name>
<keyword evidence="4" id="KW-1185">Reference proteome</keyword>
<dbReference type="PROSITE" id="PS50096">
    <property type="entry name" value="IQ"/>
    <property type="match status" value="1"/>
</dbReference>
<dbReference type="PANTHER" id="PTHR33322">
    <property type="entry name" value="BAG DOMAIN CONTAINING PROTEIN, EXPRESSED"/>
    <property type="match status" value="1"/>
</dbReference>
<dbReference type="GO" id="GO:0006457">
    <property type="term" value="P:protein folding"/>
    <property type="evidence" value="ECO:0007669"/>
    <property type="project" value="TreeGrafter"/>
</dbReference>
<organism evidence="3 4">
    <name type="scientific">Kalanchoe fedtschenkoi</name>
    <name type="common">Lavender scallops</name>
    <name type="synonym">South American air plant</name>
    <dbReference type="NCBI Taxonomy" id="63787"/>
    <lineage>
        <taxon>Eukaryota</taxon>
        <taxon>Viridiplantae</taxon>
        <taxon>Streptophyta</taxon>
        <taxon>Embryophyta</taxon>
        <taxon>Tracheophyta</taxon>
        <taxon>Spermatophyta</taxon>
        <taxon>Magnoliopsida</taxon>
        <taxon>eudicotyledons</taxon>
        <taxon>Gunneridae</taxon>
        <taxon>Pentapetalae</taxon>
        <taxon>Saxifragales</taxon>
        <taxon>Crassulaceae</taxon>
        <taxon>Kalanchoe</taxon>
    </lineage>
</organism>
<evidence type="ECO:0008006" key="5">
    <source>
        <dbReference type="Google" id="ProtNLM"/>
    </source>
</evidence>
<dbReference type="PANTHER" id="PTHR33322:SF18">
    <property type="entry name" value="BAG FAMILY MOLECULAR CHAPERONE REGULATOR 8, CHLOROPLASTIC"/>
    <property type="match status" value="1"/>
</dbReference>
<dbReference type="OMA" id="RDNERKH"/>
<feature type="compositionally biased region" description="Basic and acidic residues" evidence="2">
    <location>
        <begin position="408"/>
        <end position="420"/>
    </location>
</feature>
<reference evidence="3" key="1">
    <citation type="submission" date="2021-01" db="UniProtKB">
        <authorList>
            <consortium name="EnsemblPlants"/>
        </authorList>
    </citation>
    <scope>IDENTIFICATION</scope>
</reference>
<dbReference type="GO" id="GO:0009506">
    <property type="term" value="C:plasmodesma"/>
    <property type="evidence" value="ECO:0007669"/>
    <property type="project" value="TreeGrafter"/>
</dbReference>
<dbReference type="Gramene" id="Kaladp0009s0025.1.v1.1">
    <property type="protein sequence ID" value="Kaladp0009s0025.1.v1.1"/>
    <property type="gene ID" value="Kaladp0009s0025.v1.1"/>
</dbReference>
<dbReference type="EnsemblPlants" id="Kaladp0009s0025.1.v1.1">
    <property type="protein sequence ID" value="Kaladp0009s0025.1.v1.1"/>
    <property type="gene ID" value="Kaladp0009s0025.v1.1"/>
</dbReference>
<feature type="region of interest" description="Disordered" evidence="2">
    <location>
        <begin position="373"/>
        <end position="447"/>
    </location>
</feature>
<dbReference type="InterPro" id="IPR040400">
    <property type="entry name" value="BAG5/6/7/8"/>
</dbReference>
<evidence type="ECO:0000313" key="3">
    <source>
        <dbReference type="EnsemblPlants" id="Kaladp0009s0025.1.v1.1"/>
    </source>
</evidence>
<proteinExistence type="predicted"/>
<accession>A0A7N0RF50</accession>
<dbReference type="Proteomes" id="UP000594263">
    <property type="component" value="Unplaced"/>
</dbReference>
<feature type="compositionally biased region" description="Acidic residues" evidence="2">
    <location>
        <begin position="383"/>
        <end position="392"/>
    </location>
</feature>
<feature type="region of interest" description="Disordered" evidence="2">
    <location>
        <begin position="339"/>
        <end position="359"/>
    </location>
</feature>
<sequence length="447" mass="49001">MASHHHQLHPCHHHPPPSPAAAAAICTSTTCYCASPPSPTPSSDSILLQSLISCLQNPNPNPPPCHCDPLSVRRKDRSFGLKQAPHVRDSAAEALLASLVIRIDAVEAALRRREACVYGSSSVREAAARVIQIHFRGFLVRRSRSLRYLKDLAFIKARFNVLKSSIVDRARVDPVAASRRTVELLYKVDSIQDRDPMIVNGKRSLTRDLVGFLDYIDTIALERSGALTRRVKKVSVVQAQSGGKRVQDLRSEWRGLGRDRRVVIETMRGEVEDDEGEDSEAASSGEEETSSFPFPSISPHGVKKKSFGFCNAGLGDKQGARVRGKKNVNFADDGRNRNVISIREPVSNKNGGSGGGGQREMLESLRKRVVEMEAGLAGKVAPDDGDEVEESESGTSDGEFRGTTSSDPKTEQKTRHQHPGDDEEFTFPTPDHAKIDSRADRSLKIKS</sequence>
<dbReference type="AlphaFoldDB" id="A0A7N0RF50"/>